<sequence>MSDDLQGLRDAVLMRFGRNLLMCQQIEAVLKDMLKCSRFEGSAAAMEAMLAKRAERLHTSTLGLMVGAIKNDVLSCGTDEGEEDVHEDVPDDWVSFRRRIHGPPDFVARRVDDLDWLLTERNALAHHFFPRWCPHDPEGLRTAICLLDEQLERLQRIREDWVTHLKSWREDSRALASWLLSPEADALIEAQWWGERPTLKALKDCAAHGARTDGWTYVSLGAKFAREQAPEEVAQMRELYGVRTFTELLKAYPDFEVKDEVLPNDSTRTLYRMRPVEGACGPQAGPDS</sequence>
<evidence type="ECO:0008006" key="3">
    <source>
        <dbReference type="Google" id="ProtNLM"/>
    </source>
</evidence>
<dbReference type="Proteomes" id="UP000005019">
    <property type="component" value="Unassembled WGS sequence"/>
</dbReference>
<reference evidence="1 2" key="1">
    <citation type="journal article" date="2011" name="J. Bacteriol.">
        <title>Genome sequence of Methyloversatilis universalis FAM5T, a methylotrophic representative of the order Rhodocyclales.</title>
        <authorList>
            <person name="Kittichotirat W."/>
            <person name="Good N.M."/>
            <person name="Hall R."/>
            <person name="Bringel F."/>
            <person name="Lajus A."/>
            <person name="Medigue C."/>
            <person name="Smalley N.E."/>
            <person name="Beck D."/>
            <person name="Bumgarner R."/>
            <person name="Vuilleumier S."/>
            <person name="Kalyuzhnaya M.G."/>
        </authorList>
    </citation>
    <scope>NUCLEOTIDE SEQUENCE [LARGE SCALE GENOMIC DNA]</scope>
    <source>
        <strain evidence="2">ATCC BAA-1314 / JCM 13912 / FAM5</strain>
    </source>
</reference>
<name>F5R7E4_METUF</name>
<dbReference type="STRING" id="1000565.METUNv1_00158"/>
<dbReference type="RefSeq" id="WP_008057852.1">
    <property type="nucleotide sequence ID" value="NZ_AFHG01000028.1"/>
</dbReference>
<gene>
    <name evidence="1" type="ORF">METUNv1_00158</name>
</gene>
<dbReference type="eggNOG" id="ENOG502Z9WU">
    <property type="taxonomic scope" value="Bacteria"/>
</dbReference>
<comment type="caution">
    <text evidence="1">The sequence shown here is derived from an EMBL/GenBank/DDBJ whole genome shotgun (WGS) entry which is preliminary data.</text>
</comment>
<dbReference type="OrthoDB" id="571278at2"/>
<keyword evidence="2" id="KW-1185">Reference proteome</keyword>
<evidence type="ECO:0000313" key="2">
    <source>
        <dbReference type="Proteomes" id="UP000005019"/>
    </source>
</evidence>
<protein>
    <recommendedName>
        <fullName evidence="3">HTH OST-type domain-containing protein</fullName>
    </recommendedName>
</protein>
<accession>F5R7E4</accession>
<organism evidence="1 2">
    <name type="scientific">Methyloversatilis universalis (strain ATCC BAA-1314 / DSM 25237 / JCM 13912 / CCUG 52030 / FAM5)</name>
    <dbReference type="NCBI Taxonomy" id="1000565"/>
    <lineage>
        <taxon>Bacteria</taxon>
        <taxon>Pseudomonadati</taxon>
        <taxon>Pseudomonadota</taxon>
        <taxon>Betaproteobacteria</taxon>
        <taxon>Nitrosomonadales</taxon>
        <taxon>Sterolibacteriaceae</taxon>
        <taxon>Methyloversatilis</taxon>
    </lineage>
</organism>
<proteinExistence type="predicted"/>
<evidence type="ECO:0000313" key="1">
    <source>
        <dbReference type="EMBL" id="EGK73530.1"/>
    </source>
</evidence>
<dbReference type="EMBL" id="AFHG01000028">
    <property type="protein sequence ID" value="EGK73530.1"/>
    <property type="molecule type" value="Genomic_DNA"/>
</dbReference>
<dbReference type="AlphaFoldDB" id="F5R7E4"/>